<dbReference type="Pfam" id="PF00535">
    <property type="entry name" value="Glycos_transf_2"/>
    <property type="match status" value="1"/>
</dbReference>
<dbReference type="SUPFAM" id="SSF53448">
    <property type="entry name" value="Nucleotide-diphospho-sugar transferases"/>
    <property type="match status" value="1"/>
</dbReference>
<keyword evidence="3" id="KW-0808">Transferase</keyword>
<sequence>MIKLSVIIPVFNEEENIEFLVNELNIYFGTHKNFSAEIIFVNDGSSDRSLVKLKNARHSFYNFRIVSFSKNFGSHAAVRAGILNAQGDYITFMYADLQDPLSLINRMHEEIIKSEADIVWAWRASVQSGKKEKLFSQMYAYLMRKYAVGNFPEKGFDVVMFTKKVRTLLNKNIENNSSIFIQILNLGFKQSGITYNKQERQAGNSKWTLSKKIKLLIDSFVSFSFAPIRLVSMVGICFFIVGIAWSLYIVARKLIYNDLASGWPALISILTVGFGITNISLGILAEYLWRTLDASRNRPVFVVDEIFEGLQNEDHLETENYYQLNEGL</sequence>
<keyword evidence="3" id="KW-0328">Glycosyltransferase</keyword>
<dbReference type="EC" id="2.4.-.-" evidence="3"/>
<dbReference type="RefSeq" id="WP_369331341.1">
    <property type="nucleotide sequence ID" value="NZ_JAULBC010000007.1"/>
</dbReference>
<feature type="domain" description="Glycosyltransferase 2-like" evidence="2">
    <location>
        <begin position="5"/>
        <end position="144"/>
    </location>
</feature>
<evidence type="ECO:0000259" key="2">
    <source>
        <dbReference type="Pfam" id="PF00535"/>
    </source>
</evidence>
<name>A0ABV3ZK81_9BACT</name>
<dbReference type="PANTHER" id="PTHR48090:SF8">
    <property type="entry name" value="GLYCOSYLTRANSFERASE CSBB-RELATED"/>
    <property type="match status" value="1"/>
</dbReference>
<gene>
    <name evidence="3" type="ORF">QTN47_20675</name>
</gene>
<evidence type="ECO:0000256" key="1">
    <source>
        <dbReference type="SAM" id="Phobius"/>
    </source>
</evidence>
<keyword evidence="1" id="KW-1133">Transmembrane helix</keyword>
<dbReference type="InterPro" id="IPR001173">
    <property type="entry name" value="Glyco_trans_2-like"/>
</dbReference>
<feature type="transmembrane region" description="Helical" evidence="1">
    <location>
        <begin position="263"/>
        <end position="289"/>
    </location>
</feature>
<evidence type="ECO:0000313" key="3">
    <source>
        <dbReference type="EMBL" id="MEX6689935.1"/>
    </source>
</evidence>
<comment type="caution">
    <text evidence="3">The sequence shown here is derived from an EMBL/GenBank/DDBJ whole genome shotgun (WGS) entry which is preliminary data.</text>
</comment>
<dbReference type="Proteomes" id="UP001560573">
    <property type="component" value="Unassembled WGS sequence"/>
</dbReference>
<dbReference type="EMBL" id="JAULBC010000007">
    <property type="protein sequence ID" value="MEX6689935.1"/>
    <property type="molecule type" value="Genomic_DNA"/>
</dbReference>
<reference evidence="3 4" key="1">
    <citation type="submission" date="2023-07" db="EMBL/GenBank/DDBJ databases">
        <authorList>
            <person name="Lian W.-H."/>
        </authorList>
    </citation>
    <scope>NUCLEOTIDE SEQUENCE [LARGE SCALE GENOMIC DNA]</scope>
    <source>
        <strain evidence="3 4">SYSU DXS3180</strain>
    </source>
</reference>
<dbReference type="InterPro" id="IPR029044">
    <property type="entry name" value="Nucleotide-diphossugar_trans"/>
</dbReference>
<protein>
    <submittedName>
        <fullName evidence="3">Glycosyltransferase</fullName>
        <ecNumber evidence="3">2.4.-.-</ecNumber>
    </submittedName>
</protein>
<proteinExistence type="predicted"/>
<dbReference type="PANTHER" id="PTHR48090">
    <property type="entry name" value="UNDECAPRENYL-PHOSPHATE 4-DEOXY-4-FORMAMIDO-L-ARABINOSE TRANSFERASE-RELATED"/>
    <property type="match status" value="1"/>
</dbReference>
<keyword evidence="4" id="KW-1185">Reference proteome</keyword>
<dbReference type="GO" id="GO:0016757">
    <property type="term" value="F:glycosyltransferase activity"/>
    <property type="evidence" value="ECO:0007669"/>
    <property type="project" value="UniProtKB-KW"/>
</dbReference>
<dbReference type="InterPro" id="IPR050256">
    <property type="entry name" value="Glycosyltransferase_2"/>
</dbReference>
<keyword evidence="1" id="KW-0472">Membrane</keyword>
<organism evidence="3 4">
    <name type="scientific">Danxiaibacter flavus</name>
    <dbReference type="NCBI Taxonomy" id="3049108"/>
    <lineage>
        <taxon>Bacteria</taxon>
        <taxon>Pseudomonadati</taxon>
        <taxon>Bacteroidota</taxon>
        <taxon>Chitinophagia</taxon>
        <taxon>Chitinophagales</taxon>
        <taxon>Chitinophagaceae</taxon>
        <taxon>Danxiaibacter</taxon>
    </lineage>
</organism>
<evidence type="ECO:0000313" key="4">
    <source>
        <dbReference type="Proteomes" id="UP001560573"/>
    </source>
</evidence>
<feature type="transmembrane region" description="Helical" evidence="1">
    <location>
        <begin position="230"/>
        <end position="251"/>
    </location>
</feature>
<dbReference type="Gene3D" id="3.90.550.10">
    <property type="entry name" value="Spore Coat Polysaccharide Biosynthesis Protein SpsA, Chain A"/>
    <property type="match status" value="1"/>
</dbReference>
<accession>A0ABV3ZK81</accession>
<keyword evidence="1" id="KW-0812">Transmembrane</keyword>